<dbReference type="PANTHER" id="PTHR16469:SF27">
    <property type="entry name" value="UBIQUITIN-ASSOCIATED AND SH3 DOMAIN-CONTAINING BA-RELATED"/>
    <property type="match status" value="1"/>
</dbReference>
<proteinExistence type="predicted"/>
<dbReference type="Pfam" id="PF00300">
    <property type="entry name" value="His_Phos_1"/>
    <property type="match status" value="1"/>
</dbReference>
<dbReference type="EMBL" id="HACG01026221">
    <property type="protein sequence ID" value="CEK73086.1"/>
    <property type="molecule type" value="Transcribed_RNA"/>
</dbReference>
<dbReference type="InterPro" id="IPR051710">
    <property type="entry name" value="Phosphatase_SH3-domain"/>
</dbReference>
<sequence>MGNGAKICIEPSAFEWLGWYKNAMPVWMSTQQLADGKFSVDVEHKPFVSANSLHIDESVPDYYERCHKLTQHILRKHENEGGDILIVAHAGSLDTFTRRLQGKLPRSSQEMHLILNSFTYCCICCLAEDASSKKWSLVEPPIPPLHEFDWKVLL</sequence>
<dbReference type="InterPro" id="IPR029033">
    <property type="entry name" value="His_PPase_superfam"/>
</dbReference>
<dbReference type="Gene3D" id="3.40.50.1240">
    <property type="entry name" value="Phosphoglycerate mutase-like"/>
    <property type="match status" value="1"/>
</dbReference>
<dbReference type="AlphaFoldDB" id="A0A0B6ZZ36"/>
<reference evidence="1" key="1">
    <citation type="submission" date="2014-12" db="EMBL/GenBank/DDBJ databases">
        <title>Insight into the proteome of Arion vulgaris.</title>
        <authorList>
            <person name="Aradska J."/>
            <person name="Bulat T."/>
            <person name="Smidak R."/>
            <person name="Sarate P."/>
            <person name="Gangsoo J."/>
            <person name="Sialana F."/>
            <person name="Bilban M."/>
            <person name="Lubec G."/>
        </authorList>
    </citation>
    <scope>NUCLEOTIDE SEQUENCE</scope>
    <source>
        <tissue evidence="1">Skin</tissue>
    </source>
</reference>
<gene>
    <name evidence="1" type="primary">ORF85235</name>
</gene>
<dbReference type="PANTHER" id="PTHR16469">
    <property type="entry name" value="UBIQUITIN-ASSOCIATED AND SH3 DOMAIN-CONTAINING BA-RELATED"/>
    <property type="match status" value="1"/>
</dbReference>
<dbReference type="SUPFAM" id="SSF53254">
    <property type="entry name" value="Phosphoglycerate mutase-like"/>
    <property type="match status" value="1"/>
</dbReference>
<dbReference type="InterPro" id="IPR013078">
    <property type="entry name" value="His_Pase_superF_clade-1"/>
</dbReference>
<name>A0A0B6ZZ36_9EUPU</name>
<protein>
    <submittedName>
        <fullName evidence="1">Uncharacterized protein</fullName>
    </submittedName>
</protein>
<organism evidence="1">
    <name type="scientific">Arion vulgaris</name>
    <dbReference type="NCBI Taxonomy" id="1028688"/>
    <lineage>
        <taxon>Eukaryota</taxon>
        <taxon>Metazoa</taxon>
        <taxon>Spiralia</taxon>
        <taxon>Lophotrochozoa</taxon>
        <taxon>Mollusca</taxon>
        <taxon>Gastropoda</taxon>
        <taxon>Heterobranchia</taxon>
        <taxon>Euthyneura</taxon>
        <taxon>Panpulmonata</taxon>
        <taxon>Eupulmonata</taxon>
        <taxon>Stylommatophora</taxon>
        <taxon>Helicina</taxon>
        <taxon>Arionoidea</taxon>
        <taxon>Arionidae</taxon>
        <taxon>Arion</taxon>
    </lineage>
</organism>
<accession>A0A0B6ZZ36</accession>
<evidence type="ECO:0000313" key="1">
    <source>
        <dbReference type="EMBL" id="CEK73086.1"/>
    </source>
</evidence>